<proteinExistence type="predicted"/>
<evidence type="ECO:0000256" key="1">
    <source>
        <dbReference type="SAM" id="SignalP"/>
    </source>
</evidence>
<name>A0A9D6YZP0_9BACT</name>
<accession>A0A9D6YZP0</accession>
<evidence type="ECO:0000313" key="2">
    <source>
        <dbReference type="EMBL" id="MBI5249043.1"/>
    </source>
</evidence>
<dbReference type="AlphaFoldDB" id="A0A9D6YZP0"/>
<feature type="signal peptide" evidence="1">
    <location>
        <begin position="1"/>
        <end position="23"/>
    </location>
</feature>
<dbReference type="Proteomes" id="UP000807825">
    <property type="component" value="Unassembled WGS sequence"/>
</dbReference>
<feature type="chain" id="PRO_5039327792" description="DUF5666 domain-containing protein" evidence="1">
    <location>
        <begin position="24"/>
        <end position="88"/>
    </location>
</feature>
<evidence type="ECO:0000313" key="3">
    <source>
        <dbReference type="Proteomes" id="UP000807825"/>
    </source>
</evidence>
<evidence type="ECO:0008006" key="4">
    <source>
        <dbReference type="Google" id="ProtNLM"/>
    </source>
</evidence>
<keyword evidence="1" id="KW-0732">Signal</keyword>
<protein>
    <recommendedName>
        <fullName evidence="4">DUF5666 domain-containing protein</fullName>
    </recommendedName>
</protein>
<organism evidence="2 3">
    <name type="scientific">Desulfomonile tiedjei</name>
    <dbReference type="NCBI Taxonomy" id="2358"/>
    <lineage>
        <taxon>Bacteria</taxon>
        <taxon>Pseudomonadati</taxon>
        <taxon>Thermodesulfobacteriota</taxon>
        <taxon>Desulfomonilia</taxon>
        <taxon>Desulfomonilales</taxon>
        <taxon>Desulfomonilaceae</taxon>
        <taxon>Desulfomonile</taxon>
    </lineage>
</organism>
<sequence length="88" mass="9948">MRDRCLGILLALSLFGAVPLCLADEFSGKLERVDWETVTILGSDNQRLTVRVDQDNRKQAAPFLGKWVSVDFQPDQGQPRAIRFKACR</sequence>
<gene>
    <name evidence="2" type="ORF">HY912_06070</name>
</gene>
<dbReference type="EMBL" id="JACRDE010000175">
    <property type="protein sequence ID" value="MBI5249043.1"/>
    <property type="molecule type" value="Genomic_DNA"/>
</dbReference>
<reference evidence="2" key="1">
    <citation type="submission" date="2020-07" db="EMBL/GenBank/DDBJ databases">
        <title>Huge and variable diversity of episymbiotic CPR bacteria and DPANN archaea in groundwater ecosystems.</title>
        <authorList>
            <person name="He C.Y."/>
            <person name="Keren R."/>
            <person name="Whittaker M."/>
            <person name="Farag I.F."/>
            <person name="Doudna J."/>
            <person name="Cate J.H.D."/>
            <person name="Banfield J.F."/>
        </authorList>
    </citation>
    <scope>NUCLEOTIDE SEQUENCE</scope>
    <source>
        <strain evidence="2">NC_groundwater_1664_Pr3_B-0.1um_52_9</strain>
    </source>
</reference>
<comment type="caution">
    <text evidence="2">The sequence shown here is derived from an EMBL/GenBank/DDBJ whole genome shotgun (WGS) entry which is preliminary data.</text>
</comment>